<organism evidence="1 2">
    <name type="scientific">Acidovorax delafieldii 2AN</name>
    <dbReference type="NCBI Taxonomy" id="573060"/>
    <lineage>
        <taxon>Bacteria</taxon>
        <taxon>Pseudomonadati</taxon>
        <taxon>Pseudomonadota</taxon>
        <taxon>Betaproteobacteria</taxon>
        <taxon>Burkholderiales</taxon>
        <taxon>Comamonadaceae</taxon>
        <taxon>Acidovorax</taxon>
    </lineage>
</organism>
<dbReference type="EMBL" id="ACQT01000117">
    <property type="protein sequence ID" value="EER59534.1"/>
    <property type="molecule type" value="Genomic_DNA"/>
</dbReference>
<sequence length="37" mass="3987">MNASALLEHAMGMLYRLSVYASLNLADDAALLALLFC</sequence>
<accession>C5T7K3</accession>
<comment type="caution">
    <text evidence="1">The sequence shown here is derived from an EMBL/GenBank/DDBJ whole genome shotgun (WGS) entry which is preliminary data.</text>
</comment>
<name>C5T7K3_ACIDE</name>
<dbReference type="Proteomes" id="UP000003856">
    <property type="component" value="Unassembled WGS sequence"/>
</dbReference>
<dbReference type="AlphaFoldDB" id="C5T7K3"/>
<protein>
    <submittedName>
        <fullName evidence="1">Uncharacterized protein</fullName>
    </submittedName>
</protein>
<proteinExistence type="predicted"/>
<reference evidence="1 2" key="1">
    <citation type="submission" date="2009-05" db="EMBL/GenBank/DDBJ databases">
        <title>The draft genome of Acidovorax delafieldii 2AN.</title>
        <authorList>
            <consortium name="US DOE Joint Genome Institute (JGI-PGF)"/>
            <person name="Lucas S."/>
            <person name="Copeland A."/>
            <person name="Lapidus A."/>
            <person name="Glavina del Rio T."/>
            <person name="Tice H."/>
            <person name="Bruce D."/>
            <person name="Goodwin L."/>
            <person name="Pitluck S."/>
            <person name="Larimer F."/>
            <person name="Land M.L."/>
            <person name="Hauser L."/>
            <person name="Shelobolina E.S."/>
            <person name="Picardal F."/>
            <person name="Roden E."/>
            <person name="Emerson D."/>
        </authorList>
    </citation>
    <scope>NUCLEOTIDE SEQUENCE [LARGE SCALE GENOMIC DNA]</scope>
    <source>
        <strain evidence="1 2">2AN</strain>
    </source>
</reference>
<evidence type="ECO:0000313" key="1">
    <source>
        <dbReference type="EMBL" id="EER59534.1"/>
    </source>
</evidence>
<dbReference type="PATRIC" id="fig|573060.9.peg.2161"/>
<keyword evidence="2" id="KW-1185">Reference proteome</keyword>
<gene>
    <name evidence="1" type="ORF">AcdelDRAFT_2883</name>
</gene>
<evidence type="ECO:0000313" key="2">
    <source>
        <dbReference type="Proteomes" id="UP000003856"/>
    </source>
</evidence>